<evidence type="ECO:0000313" key="2">
    <source>
        <dbReference type="EMBL" id="MBE3638073.1"/>
    </source>
</evidence>
<keyword evidence="1" id="KW-0812">Transmembrane</keyword>
<dbReference type="RefSeq" id="WP_193181395.1">
    <property type="nucleotide sequence ID" value="NZ_JACVXA010000015.1"/>
</dbReference>
<keyword evidence="3" id="KW-1185">Reference proteome</keyword>
<evidence type="ECO:0008006" key="4">
    <source>
        <dbReference type="Google" id="ProtNLM"/>
    </source>
</evidence>
<protein>
    <recommendedName>
        <fullName evidence="4">PH domain-containing protein</fullName>
    </recommendedName>
</protein>
<dbReference type="EMBL" id="JACVXA010000015">
    <property type="protein sequence ID" value="MBE3638073.1"/>
    <property type="molecule type" value="Genomic_DNA"/>
</dbReference>
<keyword evidence="1" id="KW-0472">Membrane</keyword>
<accession>A0A8J6YR57</accession>
<name>A0A8J6YR57_9RHOB</name>
<gene>
    <name evidence="2" type="ORF">ICN82_07635</name>
</gene>
<sequence>MQTDPWAGLLDPGERILWQGQPDAGIDWRRLRPVPLLVGAIFAATGTAICGMGLRQLAGGDPMGAIPALFGLAFVAVGLRAAVGDVLIDAWRRSRSWYTLTSARMLVATDTFGRRRLRGWPIDADTVFVFEEGPPGSVLLSGRGRAGFRRIDDARHVYALARQVQRDAMRQAGP</sequence>
<proteinExistence type="predicted"/>
<dbReference type="AlphaFoldDB" id="A0A8J6YR57"/>
<organism evidence="2 3">
    <name type="scientific">Mangrovicoccus algicola</name>
    <dbReference type="NCBI Taxonomy" id="2771008"/>
    <lineage>
        <taxon>Bacteria</taxon>
        <taxon>Pseudomonadati</taxon>
        <taxon>Pseudomonadota</taxon>
        <taxon>Alphaproteobacteria</taxon>
        <taxon>Rhodobacterales</taxon>
        <taxon>Paracoccaceae</taxon>
        <taxon>Mangrovicoccus</taxon>
    </lineage>
</organism>
<evidence type="ECO:0000313" key="3">
    <source>
        <dbReference type="Proteomes" id="UP000609121"/>
    </source>
</evidence>
<feature type="transmembrane region" description="Helical" evidence="1">
    <location>
        <begin position="66"/>
        <end position="88"/>
    </location>
</feature>
<feature type="transmembrane region" description="Helical" evidence="1">
    <location>
        <begin position="34"/>
        <end position="54"/>
    </location>
</feature>
<keyword evidence="1" id="KW-1133">Transmembrane helix</keyword>
<dbReference type="Proteomes" id="UP000609121">
    <property type="component" value="Unassembled WGS sequence"/>
</dbReference>
<evidence type="ECO:0000256" key="1">
    <source>
        <dbReference type="SAM" id="Phobius"/>
    </source>
</evidence>
<reference evidence="2" key="1">
    <citation type="submission" date="2020-09" db="EMBL/GenBank/DDBJ databases">
        <title>A novel bacterium of genus Mangrovicoccus, isolated from South China Sea.</title>
        <authorList>
            <person name="Huang H."/>
            <person name="Mo K."/>
            <person name="Hu Y."/>
        </authorList>
    </citation>
    <scope>NUCLEOTIDE SEQUENCE</scope>
    <source>
        <strain evidence="2">HB182678</strain>
    </source>
</reference>
<comment type="caution">
    <text evidence="2">The sequence shown here is derived from an EMBL/GenBank/DDBJ whole genome shotgun (WGS) entry which is preliminary data.</text>
</comment>